<gene>
    <name evidence="1" type="ORF">BRAPAZ1V2_A08P06110.2</name>
</gene>
<proteinExistence type="predicted"/>
<evidence type="ECO:0000313" key="1">
    <source>
        <dbReference type="EMBL" id="CAG7896945.1"/>
    </source>
</evidence>
<evidence type="ECO:0000313" key="2">
    <source>
        <dbReference type="Proteomes" id="UP000694005"/>
    </source>
</evidence>
<dbReference type="Proteomes" id="UP000694005">
    <property type="component" value="Chromosome A08"/>
</dbReference>
<dbReference type="Gramene" id="A08p06110.2_BraZ1">
    <property type="protein sequence ID" value="A08p06110.2_BraZ1.CDS"/>
    <property type="gene ID" value="A08g06110.2_BraZ1"/>
</dbReference>
<sequence length="57" mass="6324">MKFFNTAGLKKNKRWPFTPNTGCIHTPATNSTVNVILSELLISSLAMQQLSFRAVIS</sequence>
<protein>
    <submittedName>
        <fullName evidence="1">Uncharacterized protein</fullName>
    </submittedName>
</protein>
<organism evidence="1 2">
    <name type="scientific">Brassica campestris</name>
    <name type="common">Field mustard</name>
    <dbReference type="NCBI Taxonomy" id="3711"/>
    <lineage>
        <taxon>Eukaryota</taxon>
        <taxon>Viridiplantae</taxon>
        <taxon>Streptophyta</taxon>
        <taxon>Embryophyta</taxon>
        <taxon>Tracheophyta</taxon>
        <taxon>Spermatophyta</taxon>
        <taxon>Magnoliopsida</taxon>
        <taxon>eudicotyledons</taxon>
        <taxon>Gunneridae</taxon>
        <taxon>Pentapetalae</taxon>
        <taxon>rosids</taxon>
        <taxon>malvids</taxon>
        <taxon>Brassicales</taxon>
        <taxon>Brassicaceae</taxon>
        <taxon>Brassiceae</taxon>
        <taxon>Brassica</taxon>
    </lineage>
</organism>
<dbReference type="EMBL" id="LS974624">
    <property type="protein sequence ID" value="CAG7896945.1"/>
    <property type="molecule type" value="Genomic_DNA"/>
</dbReference>
<name>A0A8D9HCY9_BRACM</name>
<accession>A0A8D9HCY9</accession>
<dbReference type="AlphaFoldDB" id="A0A8D9HCY9"/>
<reference evidence="1 2" key="1">
    <citation type="submission" date="2021-07" db="EMBL/GenBank/DDBJ databases">
        <authorList>
            <consortium name="Genoscope - CEA"/>
            <person name="William W."/>
        </authorList>
    </citation>
    <scope>NUCLEOTIDE SEQUENCE [LARGE SCALE GENOMIC DNA]</scope>
</reference>